<dbReference type="PROSITE" id="PS50270">
    <property type="entry name" value="NGF_2"/>
    <property type="match status" value="1"/>
</dbReference>
<dbReference type="Gene3D" id="3.90.320.10">
    <property type="match status" value="1"/>
</dbReference>
<accession>A0A6M3IGU9</accession>
<protein>
    <recommendedName>
        <fullName evidence="3">YqaJ viral recombinase domain-containing protein</fullName>
    </recommendedName>
</protein>
<organism evidence="1">
    <name type="scientific">viral metagenome</name>
    <dbReference type="NCBI Taxonomy" id="1070528"/>
    <lineage>
        <taxon>unclassified sequences</taxon>
        <taxon>metagenomes</taxon>
        <taxon>organismal metagenomes</taxon>
    </lineage>
</organism>
<evidence type="ECO:0008006" key="3">
    <source>
        <dbReference type="Google" id="ProtNLM"/>
    </source>
</evidence>
<dbReference type="EMBL" id="MT141237">
    <property type="protein sequence ID" value="QJA56750.1"/>
    <property type="molecule type" value="Genomic_DNA"/>
</dbReference>
<name>A0A6M3IGU9_9ZZZZ</name>
<dbReference type="InterPro" id="IPR011604">
    <property type="entry name" value="PDDEXK-like_dom_sf"/>
</dbReference>
<gene>
    <name evidence="2" type="ORF">MM415A03221_0008</name>
    <name evidence="1" type="ORF">MM415B01796_0006</name>
</gene>
<evidence type="ECO:0000313" key="1">
    <source>
        <dbReference type="EMBL" id="QJA56750.1"/>
    </source>
</evidence>
<dbReference type="EMBL" id="MT141869">
    <property type="protein sequence ID" value="QJA71387.1"/>
    <property type="molecule type" value="Genomic_DNA"/>
</dbReference>
<evidence type="ECO:0000313" key="2">
    <source>
        <dbReference type="EMBL" id="QJA71387.1"/>
    </source>
</evidence>
<dbReference type="InterPro" id="IPR011335">
    <property type="entry name" value="Restrct_endonuc-II-like"/>
</dbReference>
<reference evidence="1" key="1">
    <citation type="submission" date="2020-03" db="EMBL/GenBank/DDBJ databases">
        <title>The deep terrestrial virosphere.</title>
        <authorList>
            <person name="Holmfeldt K."/>
            <person name="Nilsson E."/>
            <person name="Simone D."/>
            <person name="Lopez-Fernandez M."/>
            <person name="Wu X."/>
            <person name="de Brujin I."/>
            <person name="Lundin D."/>
            <person name="Andersson A."/>
            <person name="Bertilsson S."/>
            <person name="Dopson M."/>
        </authorList>
    </citation>
    <scope>NUCLEOTIDE SEQUENCE</scope>
    <source>
        <strain evidence="2">MM415A03221</strain>
        <strain evidence="1">MM415B01796</strain>
    </source>
</reference>
<dbReference type="AlphaFoldDB" id="A0A6M3IGU9"/>
<sequence length="269" mass="31260">MTIKFSAHSVGNLLVGGNSMTDRQKERLTELLSREANPGAKPLTRKMADERDDLIAKRDAQFAFGATALAYIRDCWLRNEYGYDEPVMTNEMLKGLLCEEEAIGVLSRQVEGEFRVKNEETWENDWFVGTPDVVGDDVVEDVKCSWTLRTFMEVQHPSAIYYAQLQSYMSLTGRKLSRLAHVLVDTPEEIVLEEQKRYFFRFNCDEQNPHYQECIRKVEAMHAASKLLPEEDRIKVFTIERNDIYLMKLRKRVELARKIYDTLTIRGDS</sequence>
<proteinExistence type="predicted"/>
<dbReference type="SUPFAM" id="SSF52980">
    <property type="entry name" value="Restriction endonuclease-like"/>
    <property type="match status" value="1"/>
</dbReference>